<dbReference type="InterPro" id="IPR009061">
    <property type="entry name" value="DNA-bd_dom_put_sf"/>
</dbReference>
<keyword evidence="8" id="KW-1185">Reference proteome</keyword>
<dbReference type="SMART" id="SM00422">
    <property type="entry name" value="HTH_MERR"/>
    <property type="match status" value="1"/>
</dbReference>
<dbReference type="EMBL" id="FOWD01000020">
    <property type="protein sequence ID" value="SFO36477.1"/>
    <property type="molecule type" value="Genomic_DNA"/>
</dbReference>
<dbReference type="SUPFAM" id="SSF46955">
    <property type="entry name" value="Putative DNA-binding domain"/>
    <property type="match status" value="1"/>
</dbReference>
<dbReference type="InterPro" id="IPR000551">
    <property type="entry name" value="MerR-type_HTH_dom"/>
</dbReference>
<evidence type="ECO:0000313" key="8">
    <source>
        <dbReference type="Proteomes" id="UP000198806"/>
    </source>
</evidence>
<dbReference type="GO" id="GO:0003677">
    <property type="term" value="F:DNA binding"/>
    <property type="evidence" value="ECO:0007669"/>
    <property type="project" value="UniProtKB-KW"/>
</dbReference>
<keyword evidence="2" id="KW-0805">Transcription regulation</keyword>
<dbReference type="RefSeq" id="WP_091687133.1">
    <property type="nucleotide sequence ID" value="NZ_BAABFM010000028.1"/>
</dbReference>
<dbReference type="AlphaFoldDB" id="A0A1I5GKH3"/>
<accession>A0A1I5GKH3</accession>
<dbReference type="PANTHER" id="PTHR30204">
    <property type="entry name" value="REDOX-CYCLING DRUG-SENSING TRANSCRIPTIONAL ACTIVATOR SOXR"/>
    <property type="match status" value="1"/>
</dbReference>
<evidence type="ECO:0000256" key="4">
    <source>
        <dbReference type="ARBA" id="ARBA00023163"/>
    </source>
</evidence>
<reference evidence="7 8" key="1">
    <citation type="submission" date="2016-10" db="EMBL/GenBank/DDBJ databases">
        <authorList>
            <person name="de Groot N.N."/>
        </authorList>
    </citation>
    <scope>NUCLEOTIDE SEQUENCE [LARGE SCALE GENOMIC DNA]</scope>
    <source>
        <strain evidence="7 8">DSM 1283</strain>
    </source>
</reference>
<evidence type="ECO:0000256" key="3">
    <source>
        <dbReference type="ARBA" id="ARBA00023125"/>
    </source>
</evidence>
<organism evidence="7 8">
    <name type="scientific">Anaerocolumna aminovalerica</name>
    <dbReference type="NCBI Taxonomy" id="1527"/>
    <lineage>
        <taxon>Bacteria</taxon>
        <taxon>Bacillati</taxon>
        <taxon>Bacillota</taxon>
        <taxon>Clostridia</taxon>
        <taxon>Lachnospirales</taxon>
        <taxon>Lachnospiraceae</taxon>
        <taxon>Anaerocolumna</taxon>
    </lineage>
</organism>
<keyword evidence="3 7" id="KW-0238">DNA-binding</keyword>
<dbReference type="Gene3D" id="1.10.1660.10">
    <property type="match status" value="1"/>
</dbReference>
<keyword evidence="1" id="KW-0678">Repressor</keyword>
<dbReference type="OrthoDB" id="9773308at2"/>
<evidence type="ECO:0000256" key="5">
    <source>
        <dbReference type="SAM" id="Coils"/>
    </source>
</evidence>
<evidence type="ECO:0000259" key="6">
    <source>
        <dbReference type="PROSITE" id="PS50937"/>
    </source>
</evidence>
<evidence type="ECO:0000313" key="7">
    <source>
        <dbReference type="EMBL" id="SFO36477.1"/>
    </source>
</evidence>
<evidence type="ECO:0000256" key="1">
    <source>
        <dbReference type="ARBA" id="ARBA00022491"/>
    </source>
</evidence>
<dbReference type="InterPro" id="IPR047057">
    <property type="entry name" value="MerR_fam"/>
</dbReference>
<dbReference type="Proteomes" id="UP000198806">
    <property type="component" value="Unassembled WGS sequence"/>
</dbReference>
<dbReference type="PANTHER" id="PTHR30204:SF69">
    <property type="entry name" value="MERR-FAMILY TRANSCRIPTIONAL REGULATOR"/>
    <property type="match status" value="1"/>
</dbReference>
<dbReference type="SUPFAM" id="SSF55136">
    <property type="entry name" value="Probable bacterial effector-binding domain"/>
    <property type="match status" value="1"/>
</dbReference>
<dbReference type="CDD" id="cd01107">
    <property type="entry name" value="HTH_BmrR"/>
    <property type="match status" value="1"/>
</dbReference>
<gene>
    <name evidence="7" type="ORF">SAMN04489757_12038</name>
</gene>
<dbReference type="Pfam" id="PF13411">
    <property type="entry name" value="MerR_1"/>
    <property type="match status" value="1"/>
</dbReference>
<dbReference type="InterPro" id="IPR011256">
    <property type="entry name" value="Reg_factor_effector_dom_sf"/>
</dbReference>
<dbReference type="GO" id="GO:0003700">
    <property type="term" value="F:DNA-binding transcription factor activity"/>
    <property type="evidence" value="ECO:0007669"/>
    <property type="project" value="InterPro"/>
</dbReference>
<sequence>MERLSIGKMAKLNHVSEQTLRLYDRLGLLKPEMVDESNGYRYYDVKQSAQLDMIQYMKELGMPLKEIKLHLKQNNIAFFKEILEKQKDKINDEIRELQYKRKAINRTIDSYDRYLNSPPPGTITIEYISKRQLYVREIGVNFYDYGIETYEKLLRKFKEQMLKDALPQVCFYNAGTIMKKNKLLNRVFESTEIFVQLDEDFVTEDLITTIPSNMYVCIFCNKFEAEIPYAMRLLEEIDKKGYEIVGDYICEVIAELPALKCNEREMFLKLQIPIRIK</sequence>
<dbReference type="STRING" id="1527.SAMN04489757_12038"/>
<name>A0A1I5GKH3_9FIRM</name>
<proteinExistence type="predicted"/>
<keyword evidence="4" id="KW-0804">Transcription</keyword>
<keyword evidence="5" id="KW-0175">Coiled coil</keyword>
<feature type="coiled-coil region" evidence="5">
    <location>
        <begin position="80"/>
        <end position="107"/>
    </location>
</feature>
<evidence type="ECO:0000256" key="2">
    <source>
        <dbReference type="ARBA" id="ARBA00023015"/>
    </source>
</evidence>
<feature type="domain" description="HTH merR-type" evidence="6">
    <location>
        <begin position="3"/>
        <end position="73"/>
    </location>
</feature>
<protein>
    <submittedName>
        <fullName evidence="7">DNA-binding transcriptional regulator, MerR family</fullName>
    </submittedName>
</protein>
<dbReference type="PROSITE" id="PS50937">
    <property type="entry name" value="HTH_MERR_2"/>
    <property type="match status" value="1"/>
</dbReference>